<dbReference type="InterPro" id="IPR005043">
    <property type="entry name" value="XPO2_C"/>
</dbReference>
<dbReference type="EMBL" id="JAQGDS010000001">
    <property type="protein sequence ID" value="KAJ6264717.1"/>
    <property type="molecule type" value="Genomic_DNA"/>
</dbReference>
<comment type="subcellular location">
    <subcellularLocation>
        <location evidence="2">Cytoplasm</location>
    </subcellularLocation>
    <subcellularLocation>
        <location evidence="1">Nucleus</location>
    </subcellularLocation>
</comment>
<evidence type="ECO:0000256" key="7">
    <source>
        <dbReference type="ARBA" id="ARBA00023242"/>
    </source>
</evidence>
<dbReference type="PROSITE" id="PS50166">
    <property type="entry name" value="IMPORTIN_B_NT"/>
    <property type="match status" value="1"/>
</dbReference>
<evidence type="ECO:0000256" key="2">
    <source>
        <dbReference type="ARBA" id="ARBA00004496"/>
    </source>
</evidence>
<proteinExistence type="inferred from homology"/>
<comment type="caution">
    <text evidence="10">The sequence shown here is derived from an EMBL/GenBank/DDBJ whole genome shotgun (WGS) entry which is preliminary data.</text>
</comment>
<dbReference type="PANTHER" id="PTHR10997">
    <property type="entry name" value="IMPORTIN-7, 8, 11"/>
    <property type="match status" value="1"/>
</dbReference>
<dbReference type="InterPro" id="IPR013713">
    <property type="entry name" value="XPO2_central"/>
</dbReference>
<dbReference type="SMART" id="SM00913">
    <property type="entry name" value="IBN_N"/>
    <property type="match status" value="1"/>
</dbReference>
<keyword evidence="5" id="KW-0963">Cytoplasm</keyword>
<dbReference type="GO" id="GO:0005049">
    <property type="term" value="F:nuclear export signal receptor activity"/>
    <property type="evidence" value="ECO:0007669"/>
    <property type="project" value="TreeGrafter"/>
</dbReference>
<dbReference type="InterPro" id="IPR011989">
    <property type="entry name" value="ARM-like"/>
</dbReference>
<comment type="similarity">
    <text evidence="3">Belongs to the XPO2/CSE1 family.</text>
</comment>
<evidence type="ECO:0000256" key="8">
    <source>
        <dbReference type="SAM" id="MobiDB-lite"/>
    </source>
</evidence>
<keyword evidence="11" id="KW-1185">Reference proteome</keyword>
<dbReference type="Proteomes" id="UP001221413">
    <property type="component" value="Unassembled WGS sequence"/>
</dbReference>
<dbReference type="GO" id="GO:0005829">
    <property type="term" value="C:cytosol"/>
    <property type="evidence" value="ECO:0007669"/>
    <property type="project" value="TreeGrafter"/>
</dbReference>
<dbReference type="GO" id="GO:0006606">
    <property type="term" value="P:protein import into nucleus"/>
    <property type="evidence" value="ECO:0007669"/>
    <property type="project" value="TreeGrafter"/>
</dbReference>
<dbReference type="InterPro" id="IPR016024">
    <property type="entry name" value="ARM-type_fold"/>
</dbReference>
<keyword evidence="6" id="KW-0653">Protein transport</keyword>
<dbReference type="PANTHER" id="PTHR10997:SF8">
    <property type="entry name" value="EXPORTIN-2"/>
    <property type="match status" value="1"/>
</dbReference>
<evidence type="ECO:0000313" key="11">
    <source>
        <dbReference type="Proteomes" id="UP001221413"/>
    </source>
</evidence>
<gene>
    <name evidence="10" type="ORF">Dda_0867</name>
</gene>
<evidence type="ECO:0000256" key="3">
    <source>
        <dbReference type="ARBA" id="ARBA00008669"/>
    </source>
</evidence>
<protein>
    <submittedName>
        <fullName evidence="10">Exportin-2</fullName>
    </submittedName>
</protein>
<feature type="region of interest" description="Disordered" evidence="8">
    <location>
        <begin position="1"/>
        <end position="101"/>
    </location>
</feature>
<evidence type="ECO:0000256" key="1">
    <source>
        <dbReference type="ARBA" id="ARBA00004123"/>
    </source>
</evidence>
<dbReference type="Pfam" id="PF03810">
    <property type="entry name" value="IBN_N"/>
    <property type="match status" value="1"/>
</dbReference>
<dbReference type="Pfam" id="PF08506">
    <property type="entry name" value="Cse1"/>
    <property type="match status" value="1"/>
</dbReference>
<feature type="compositionally biased region" description="Low complexity" evidence="8">
    <location>
        <begin position="41"/>
        <end position="67"/>
    </location>
</feature>
<evidence type="ECO:0000259" key="9">
    <source>
        <dbReference type="PROSITE" id="PS50166"/>
    </source>
</evidence>
<dbReference type="Pfam" id="PF03378">
    <property type="entry name" value="CAS_CSE1"/>
    <property type="match status" value="1"/>
</dbReference>
<dbReference type="Gene3D" id="1.25.10.10">
    <property type="entry name" value="Leucine-rich Repeat Variant"/>
    <property type="match status" value="1"/>
</dbReference>
<organism evidence="10 11">
    <name type="scientific">Drechslerella dactyloides</name>
    <name type="common">Nematode-trapping fungus</name>
    <name type="synonym">Arthrobotrys dactyloides</name>
    <dbReference type="NCBI Taxonomy" id="74499"/>
    <lineage>
        <taxon>Eukaryota</taxon>
        <taxon>Fungi</taxon>
        <taxon>Dikarya</taxon>
        <taxon>Ascomycota</taxon>
        <taxon>Pezizomycotina</taxon>
        <taxon>Orbiliomycetes</taxon>
        <taxon>Orbiliales</taxon>
        <taxon>Orbiliaceae</taxon>
        <taxon>Drechslerella</taxon>
    </lineage>
</organism>
<evidence type="ECO:0000256" key="4">
    <source>
        <dbReference type="ARBA" id="ARBA00022448"/>
    </source>
</evidence>
<feature type="domain" description="Importin N-terminal" evidence="9">
    <location>
        <begin position="339"/>
        <end position="412"/>
    </location>
</feature>
<dbReference type="GO" id="GO:0031267">
    <property type="term" value="F:small GTPase binding"/>
    <property type="evidence" value="ECO:0007669"/>
    <property type="project" value="InterPro"/>
</dbReference>
<dbReference type="FunFam" id="1.25.10.10:FF:000057">
    <property type="entry name" value="Exportin-2 isoform 1"/>
    <property type="match status" value="1"/>
</dbReference>
<name>A0AAD6J8A7_DREDA</name>
<reference evidence="10" key="1">
    <citation type="submission" date="2023-01" db="EMBL/GenBank/DDBJ databases">
        <title>The chitinases involved in constricting ring structure development in the nematode-trapping fungus Drechslerella dactyloides.</title>
        <authorList>
            <person name="Wang R."/>
            <person name="Zhang L."/>
            <person name="Tang P."/>
            <person name="Li S."/>
            <person name="Liang L."/>
        </authorList>
    </citation>
    <scope>NUCLEOTIDE SEQUENCE</scope>
    <source>
        <strain evidence="10">YMF1.00031</strain>
    </source>
</reference>
<feature type="compositionally biased region" description="Low complexity" evidence="8">
    <location>
        <begin position="74"/>
        <end position="83"/>
    </location>
</feature>
<dbReference type="AlphaFoldDB" id="A0AAD6J8A7"/>
<dbReference type="GO" id="GO:0005635">
    <property type="term" value="C:nuclear envelope"/>
    <property type="evidence" value="ECO:0007669"/>
    <property type="project" value="TreeGrafter"/>
</dbReference>
<dbReference type="InterPro" id="IPR001494">
    <property type="entry name" value="Importin-beta_N"/>
</dbReference>
<dbReference type="GO" id="GO:0006611">
    <property type="term" value="P:protein export from nucleus"/>
    <property type="evidence" value="ECO:0007669"/>
    <property type="project" value="TreeGrafter"/>
</dbReference>
<dbReference type="SUPFAM" id="SSF48371">
    <property type="entry name" value="ARM repeat"/>
    <property type="match status" value="1"/>
</dbReference>
<evidence type="ECO:0000256" key="5">
    <source>
        <dbReference type="ARBA" id="ARBA00022490"/>
    </source>
</evidence>
<keyword evidence="7" id="KW-0539">Nucleus</keyword>
<evidence type="ECO:0000256" key="6">
    <source>
        <dbReference type="ARBA" id="ARBA00022927"/>
    </source>
</evidence>
<evidence type="ECO:0000313" key="10">
    <source>
        <dbReference type="EMBL" id="KAJ6264717.1"/>
    </source>
</evidence>
<keyword evidence="4" id="KW-0813">Transport</keyword>
<accession>A0AAD6J8A7</accession>
<sequence>MHLDPHIFNPGWTIELSAGEKNESREQQLSASEPAGPPAPTTAQSQPAPALAPAVPSRSSSATSPLPADRPPRSSVSFSQKSRSTVRDKPPERPTTPELKPRHPLTSLLFCMLCLSSRPKYTKIQHVVLPTSQVHINPQALQFLQAMPNDEFQLLQFLVQEVFTEDGAKVLSRIPDYDPMIEAALTEQIVLVPRPWDRVTRQRYVEHLAGLYARLLRKMGTYERSPMCEALARSFRALLLLPSSSSILLFRDPAVRHILPTTAKTLGHRPLPHQYRFNPISIIPLFPRDPISPLAAAAVDVTVAPTFLPSFHVFAMDDNTRQLAELLAKSLDHAQSREAEKQLKAVETTPGFPLMLLLTVKTPELPINVRLAGALFFKNLIRRSWADEEGNHKFAPNDVEAIKRELLGVMIAVPPNLQVQIGEAISVIADSDFYKRWDTLVRELASKLDAENPAVTAGVLTVAHSIFKRWRPLFRSDELFLEILHVLETFGQPYLALLQQATDALITSSANDKAKLTELYKVLNLLIKIFFDLSCQELPPVFEDNLQSIMQLFHKYLTTTSPLLATDDEDEAGLEEYVKAGICEILVLYMQKYEDAFGGLTPNFADATWNLLTTIGMEPKYDILVSKALRFLTSVARNERHKNVFSGHLEEVISKIVIPNMTLRASDEELFDDDPIEFIRRDLEGSDSDTRRRAANDFLRQLMEQFEGNVTEVTTRHIENFLRNYDQNPKQNWKSKDTALYLFTSIAVKGVITQYGVSSTNMLVDVVDFFQRNVAPDLIKGVGEVHAILKVDAIRYIYTFRSQFTKDQLIQAIPLLINHLASPDYVTYTYSAITIERILYLQQPDKKPLFSKEEISPASGDLLAQLFKLINKGGTPEKIAENEFLMRCVMRILIICREDIAANAEFALQNLIDITNKISQNPSNPRFNHYHFEALGALIRFVGPINPDKLEERLNQPFMAVLQNEVAEFTPYVFQLLGLLLECNPKAPLPELYKVLIQPILTAALWETRGNIPALVRLLNAICTRGADHILQNNQLVPILGIYQKLMSAKSTDASGFELLEGVVSNFPAPALGPFIGQVFQIIMTRLSGSRTESMVLRFDKFFFLLCSRVEQGAGPDWAIRAIDSVQAKIFGEMYKAFIVGHTRKLTKYLDRKIAVVGLTRLVTASTELATPGSPYANMWPASVTTLLKLLEVPPVPAAGDAYDQTTEADLDDVSFSVSFATLNTARKGVVDPFPEIVDARKWVGVEVKKSEAFKARINELGPEERAVLEGYA</sequence>